<dbReference type="InterPro" id="IPR037671">
    <property type="entry name" value="PIGN_N"/>
</dbReference>
<name>A0AAE0WUM8_9PEZI</name>
<feature type="transmembrane region" description="Helical" evidence="14">
    <location>
        <begin position="638"/>
        <end position="657"/>
    </location>
</feature>
<evidence type="ECO:0000256" key="2">
    <source>
        <dbReference type="ARBA" id="ARBA00004687"/>
    </source>
</evidence>
<dbReference type="GO" id="GO:0005789">
    <property type="term" value="C:endoplasmic reticulum membrane"/>
    <property type="evidence" value="ECO:0007669"/>
    <property type="project" value="UniProtKB-SubCell"/>
</dbReference>
<feature type="transmembrane region" description="Helical" evidence="14">
    <location>
        <begin position="610"/>
        <end position="632"/>
    </location>
</feature>
<evidence type="ECO:0000256" key="15">
    <source>
        <dbReference type="SAM" id="MobiDB-lite"/>
    </source>
</evidence>
<keyword evidence="9 14" id="KW-1133">Transmembrane helix</keyword>
<feature type="transmembrane region" description="Helical" evidence="14">
    <location>
        <begin position="1060"/>
        <end position="1082"/>
    </location>
</feature>
<dbReference type="InterPro" id="IPR017852">
    <property type="entry name" value="GPI_EtnP_transferase_1_C"/>
</dbReference>
<feature type="compositionally biased region" description="Basic and acidic residues" evidence="15">
    <location>
        <begin position="719"/>
        <end position="800"/>
    </location>
</feature>
<dbReference type="PANTHER" id="PTHR12250:SF0">
    <property type="entry name" value="GPI ETHANOLAMINE PHOSPHATE TRANSFERASE 1"/>
    <property type="match status" value="1"/>
</dbReference>
<dbReference type="Gene3D" id="3.40.720.10">
    <property type="entry name" value="Alkaline Phosphatase, subunit A"/>
    <property type="match status" value="1"/>
</dbReference>
<evidence type="ECO:0000256" key="12">
    <source>
        <dbReference type="ARBA" id="ARBA00023316"/>
    </source>
</evidence>
<evidence type="ECO:0000256" key="5">
    <source>
        <dbReference type="ARBA" id="ARBA00022502"/>
    </source>
</evidence>
<dbReference type="PANTHER" id="PTHR12250">
    <property type="entry name" value="PHOSPHATIDYLINOSITOL GLYCAN, CLASS N"/>
    <property type="match status" value="1"/>
</dbReference>
<feature type="transmembrane region" description="Helical" evidence="14">
    <location>
        <begin position="1015"/>
        <end position="1031"/>
    </location>
</feature>
<evidence type="ECO:0000256" key="10">
    <source>
        <dbReference type="ARBA" id="ARBA00023136"/>
    </source>
</evidence>
<accession>A0AAE0WUM8</accession>
<evidence type="ECO:0000313" key="17">
    <source>
        <dbReference type="EMBL" id="KAK3678447.1"/>
    </source>
</evidence>
<dbReference type="InterPro" id="IPR017850">
    <property type="entry name" value="Alkaline_phosphatase_core_sf"/>
</dbReference>
<evidence type="ECO:0000256" key="13">
    <source>
        <dbReference type="ARBA" id="ARBA00024850"/>
    </source>
</evidence>
<feature type="region of interest" description="Disordered" evidence="15">
    <location>
        <begin position="688"/>
        <end position="802"/>
    </location>
</feature>
<feature type="compositionally biased region" description="Polar residues" evidence="15">
    <location>
        <begin position="922"/>
        <end position="939"/>
    </location>
</feature>
<dbReference type="Proteomes" id="UP001274830">
    <property type="component" value="Unassembled WGS sequence"/>
</dbReference>
<evidence type="ECO:0000259" key="16">
    <source>
        <dbReference type="Pfam" id="PF04987"/>
    </source>
</evidence>
<keyword evidence="10 14" id="KW-0472">Membrane</keyword>
<feature type="transmembrane region" description="Helical" evidence="14">
    <location>
        <begin position="1102"/>
        <end position="1122"/>
    </location>
</feature>
<keyword evidence="12" id="KW-0961">Cell wall biogenesis/degradation</keyword>
<comment type="caution">
    <text evidence="17">The sequence shown here is derived from an EMBL/GenBank/DDBJ whole genome shotgun (WGS) entry which is preliminary data.</text>
</comment>
<feature type="domain" description="GPI ethanolamine phosphate transferase 1 C-terminal" evidence="16">
    <location>
        <begin position="449"/>
        <end position="676"/>
    </location>
</feature>
<keyword evidence="8 14" id="KW-0256">Endoplasmic reticulum</keyword>
<dbReference type="CDD" id="cd16020">
    <property type="entry name" value="GPI_EPT_1"/>
    <property type="match status" value="1"/>
</dbReference>
<organism evidence="17 18">
    <name type="scientific">Recurvomyces mirabilis</name>
    <dbReference type="NCBI Taxonomy" id="574656"/>
    <lineage>
        <taxon>Eukaryota</taxon>
        <taxon>Fungi</taxon>
        <taxon>Dikarya</taxon>
        <taxon>Ascomycota</taxon>
        <taxon>Pezizomycotina</taxon>
        <taxon>Dothideomycetes</taxon>
        <taxon>Dothideomycetidae</taxon>
        <taxon>Mycosphaerellales</taxon>
        <taxon>Teratosphaeriaceae</taxon>
        <taxon>Recurvomyces</taxon>
    </lineage>
</organism>
<keyword evidence="11" id="KW-0325">Glycoprotein</keyword>
<feature type="domain" description="GPI ethanolamine phosphate transferase 1 C-terminal" evidence="16">
    <location>
        <begin position="975"/>
        <end position="1158"/>
    </location>
</feature>
<feature type="transmembrane region" description="Helical" evidence="14">
    <location>
        <begin position="459"/>
        <end position="486"/>
    </location>
</feature>
<dbReference type="GO" id="GO:0051377">
    <property type="term" value="F:mannose-ethanolamine phosphotransferase activity"/>
    <property type="evidence" value="ECO:0007669"/>
    <property type="project" value="UniProtKB-UniRule"/>
</dbReference>
<feature type="transmembrane region" description="Helical" evidence="14">
    <location>
        <begin position="1134"/>
        <end position="1151"/>
    </location>
</feature>
<evidence type="ECO:0000256" key="14">
    <source>
        <dbReference type="RuleBase" id="RU367138"/>
    </source>
</evidence>
<dbReference type="Pfam" id="PF01663">
    <property type="entry name" value="Phosphodiest"/>
    <property type="match status" value="1"/>
</dbReference>
<dbReference type="GO" id="GO:0071555">
    <property type="term" value="P:cell wall organization"/>
    <property type="evidence" value="ECO:0007669"/>
    <property type="project" value="UniProtKB-KW"/>
</dbReference>
<feature type="transmembrane region" description="Helical" evidence="14">
    <location>
        <begin position="560"/>
        <end position="580"/>
    </location>
</feature>
<sequence>MARLGRLGFLGLAIVFHVIYVLSIFDVYFRSPIVSGMRAFSVDSPKAPAKRLVLYVGDGLRADKAFQWFPDPSPSDNDTTALEPRPLAPFLRSKVLHDGTFGVSHTRVPTESRPGHVALIAGLYEDVSAVTTGWKLNPVNFDSVFNRSRHTWQWGSPDILPMFSAGAIPGRVTDDTYGAEFEDFSKDATELDYYVFDHVKQLFKGAEADAALNARLREDKVVFFLHLLGLDTTGHSYRPYSKEYLHNIKVVDQGVQEITKVVEDFYGDDETAFVFTADHGMSDWGSHGDGHPDNTRTPLVAWGAGVAKPKTVPGGKAPGHDDGFSHDWQLDHVQRHDVAQADIAILMANLAGLEYPVNSVGEVPLSFLAADDEQKAKAMLVNARQILEMYHVKEVQKSAQVLRYKPYGRFASANQTIERRLEHIEGIIDNGNYELAIARSDELIQLGLQGLRYLQTYDWLFLRTLVTLGYVGWIAFAFTTAVDAFVLDGSVDATRTTMSIVSFGSILVALYSFLLVQSSPLTYYLYASFPVMFWEEVIVRRRALVEGKNKLFAKFSQQDVVKLALYVGAYLAILEVMVQSYYYREIYSICYIVGAAWPALYGTDFISDNILLCATWALGCLSMSIFTFLPAIKTEDATMIMLGGGLMLVLGMLYIAFEKGLLSASVAKKEGLAAPKADGISRSILGVQHQHSGTMADTAPPAEPAPSPAPAAEPAPESPAEKEKEEKEKEEKEEKEKEEMEKEKVKEEKEKEEKEKVEKGKEEKGEENVENEKEAKEPVVKTAAEKDHAEGGKAAKEKVEPAAPPALETEVKKVTVVTQAADLTPQPIPEHEPAPNVFVIPAASTAPGIVVIQPTPVTTPAATEIKADPLASKIIPTATSQKATLPSVTGASAPSTTIETTTVKPALKTPEKKSITIIPQASTGTMKTGGTSASQSTTVDHGDTHSLRPKSHRLVSPFRRHWARFMQFFHRKSLSSLGIPFLHALQPNKHYLHRLVVIFLAFAPTFIILTISYEGLFYLAITITLVSWVRLEHRIYQRFSSAPARDPTKPRALALSDARICLFFLFLLQSAFFSAGNISSISSFSLDAVYRLIPIFDPFSQGALLVLKILAPFALVSANLGILTKRLQLRSGSLFAVVMGIGDYLTLRFFWEVRDEGSWLDIGESITTFVIASLLCVFVAALEALSEVFTKGIEF</sequence>
<dbReference type="InterPro" id="IPR002591">
    <property type="entry name" value="Phosphodiest/P_Trfase"/>
</dbReference>
<comment type="pathway">
    <text evidence="2 14">Glycolipid biosynthesis; glycosylphosphatidylinositol-anchor biosynthesis.</text>
</comment>
<dbReference type="AlphaFoldDB" id="A0AAE0WUM8"/>
<evidence type="ECO:0000313" key="18">
    <source>
        <dbReference type="Proteomes" id="UP001274830"/>
    </source>
</evidence>
<proteinExistence type="inferred from homology"/>
<feature type="transmembrane region" description="Helical" evidence="14">
    <location>
        <begin position="586"/>
        <end position="603"/>
    </location>
</feature>
<evidence type="ECO:0000256" key="4">
    <source>
        <dbReference type="ARBA" id="ARBA00020831"/>
    </source>
</evidence>
<comment type="function">
    <text evidence="13 14">Ethanolamine phosphate transferase involved in glycosylphosphatidylinositol-anchor biosynthesis. Transfers ethanolamine phosphate to the first alpha-1,4-linked mannose of the glycosylphosphatidylinositol precursor of GPI-anchor.</text>
</comment>
<dbReference type="Pfam" id="PF04987">
    <property type="entry name" value="PigN"/>
    <property type="match status" value="2"/>
</dbReference>
<keyword evidence="5 14" id="KW-0337">GPI-anchor biosynthesis</keyword>
<dbReference type="SUPFAM" id="SSF53649">
    <property type="entry name" value="Alkaline phosphatase-like"/>
    <property type="match status" value="1"/>
</dbReference>
<gene>
    <name evidence="17" type="primary">MCD4</name>
    <name evidence="17" type="ORF">LTR78_001744</name>
</gene>
<dbReference type="GO" id="GO:0006506">
    <property type="term" value="P:GPI anchor biosynthetic process"/>
    <property type="evidence" value="ECO:0007669"/>
    <property type="project" value="UniProtKB-KW"/>
</dbReference>
<protein>
    <recommendedName>
        <fullName evidence="4 14">GPI ethanolamine phosphate transferase 1</fullName>
        <ecNumber evidence="14">2.-.-.-</ecNumber>
    </recommendedName>
</protein>
<dbReference type="EMBL" id="JAUTXT010000004">
    <property type="protein sequence ID" value="KAK3678447.1"/>
    <property type="molecule type" value="Genomic_DNA"/>
</dbReference>
<feature type="transmembrane region" description="Helical" evidence="14">
    <location>
        <begin position="7"/>
        <end position="29"/>
    </location>
</feature>
<feature type="compositionally biased region" description="Pro residues" evidence="15">
    <location>
        <begin position="701"/>
        <end position="717"/>
    </location>
</feature>
<evidence type="ECO:0000256" key="6">
    <source>
        <dbReference type="ARBA" id="ARBA00022679"/>
    </source>
</evidence>
<dbReference type="FunFam" id="3.40.720.10:FF:000015">
    <property type="entry name" value="GPI ethanolamine phosphate transferase 1"/>
    <property type="match status" value="1"/>
</dbReference>
<evidence type="ECO:0000256" key="3">
    <source>
        <dbReference type="ARBA" id="ARBA00008400"/>
    </source>
</evidence>
<evidence type="ECO:0000256" key="11">
    <source>
        <dbReference type="ARBA" id="ARBA00023180"/>
    </source>
</evidence>
<reference evidence="17" key="1">
    <citation type="submission" date="2023-07" db="EMBL/GenBank/DDBJ databases">
        <title>Black Yeasts Isolated from many extreme environments.</title>
        <authorList>
            <person name="Coleine C."/>
            <person name="Stajich J.E."/>
            <person name="Selbmann L."/>
        </authorList>
    </citation>
    <scope>NUCLEOTIDE SEQUENCE</scope>
    <source>
        <strain evidence="17">CCFEE 5485</strain>
    </source>
</reference>
<feature type="transmembrane region" description="Helical" evidence="14">
    <location>
        <begin position="498"/>
        <end position="515"/>
    </location>
</feature>
<evidence type="ECO:0000256" key="7">
    <source>
        <dbReference type="ARBA" id="ARBA00022692"/>
    </source>
</evidence>
<keyword evidence="18" id="KW-1185">Reference proteome</keyword>
<evidence type="ECO:0000256" key="1">
    <source>
        <dbReference type="ARBA" id="ARBA00004477"/>
    </source>
</evidence>
<keyword evidence="7 14" id="KW-0812">Transmembrane</keyword>
<dbReference type="InterPro" id="IPR007070">
    <property type="entry name" value="GPI_EtnP_transferase_1"/>
</dbReference>
<dbReference type="EC" id="2.-.-.-" evidence="14"/>
<evidence type="ECO:0000256" key="8">
    <source>
        <dbReference type="ARBA" id="ARBA00022824"/>
    </source>
</evidence>
<comment type="similarity">
    <text evidence="3 14">Belongs to the PIGG/PIGN/PIGO family. PIGN subfamily.</text>
</comment>
<feature type="region of interest" description="Disordered" evidence="15">
    <location>
        <begin position="922"/>
        <end position="947"/>
    </location>
</feature>
<feature type="transmembrane region" description="Helical" evidence="14">
    <location>
        <begin position="1166"/>
        <end position="1185"/>
    </location>
</feature>
<evidence type="ECO:0000256" key="9">
    <source>
        <dbReference type="ARBA" id="ARBA00022989"/>
    </source>
</evidence>
<comment type="subcellular location">
    <subcellularLocation>
        <location evidence="1 14">Endoplasmic reticulum membrane</location>
        <topology evidence="1 14">Multi-pass membrane protein</topology>
    </subcellularLocation>
</comment>
<keyword evidence="6 14" id="KW-0808">Transferase</keyword>